<sequence length="333" mass="36735">MTIKIEDLRGDSRILGPTNAKRDVSVVKNIARHHSATETGDVFIFQQYWNGELGWGTGGYHEIILRDGTVQWCYFDEDVTNGVGGHNTPTYHICLVGNGSFTEAQEEAFNQRAKAAMERFGLSVENVLGHNEFSGHASNICPGTNMDAVRDILNGGDGNVPEPDYIMHDWNKEMVVAADVLNVRQEPNTRSAILRQLTRSQVFHSARVTINGELVNGIRHWYEVDGNGWVSGSLVAEASSDNEWIERKGEVTVAISGGINLRGPSSDNVTNPTSLPILRRVDLGETFEYDKILVQKNGHAFVRQSISEGYTWLAIGSTANGIVTSYWVTGIEI</sequence>
<dbReference type="Proteomes" id="UP000557857">
    <property type="component" value="Unassembled WGS sequence"/>
</dbReference>
<dbReference type="EMBL" id="PYGR01000105">
    <property type="protein sequence ID" value="PTO34065.1"/>
    <property type="molecule type" value="Genomic_DNA"/>
</dbReference>
<dbReference type="RefSeq" id="WP_010735415.1">
    <property type="nucleotide sequence ID" value="NZ_AP019810.1"/>
</dbReference>
<evidence type="ECO:0000313" key="2">
    <source>
        <dbReference type="EMBL" id="BBM13306.1"/>
    </source>
</evidence>
<dbReference type="InterPro" id="IPR003646">
    <property type="entry name" value="SH3-like_bac-type"/>
</dbReference>
<accession>A0A1V2UKZ2</accession>
<dbReference type="Pfam" id="PF01510">
    <property type="entry name" value="Amidase_2"/>
    <property type="match status" value="1"/>
</dbReference>
<reference evidence="3 9" key="4">
    <citation type="submission" date="2020-04" db="EMBL/GenBank/DDBJ databases">
        <authorList>
            <person name="Abaymova A."/>
            <person name="Teymurazov M."/>
            <person name="Tazyna O."/>
            <person name="Chatushin Y."/>
            <person name="Svetoch E."/>
            <person name="Pereligyn V."/>
            <person name="Pohylenko V."/>
            <person name="Platonov M."/>
            <person name="Kartsev N."/>
            <person name="Skryabin Y."/>
            <person name="Sizova A."/>
            <person name="Solomentsev V."/>
            <person name="Kislichkina A."/>
            <person name="Bogun A."/>
        </authorList>
    </citation>
    <scope>NUCLEOTIDE SEQUENCE [LARGE SCALE GENOMIC DNA]</scope>
    <source>
        <strain evidence="3">SCPM-O-B-8398</strain>
        <strain evidence="9">SCPM-O-B-8398 (E28)</strain>
    </source>
</reference>
<dbReference type="Pfam" id="PF08239">
    <property type="entry name" value="SH3_3"/>
    <property type="match status" value="1"/>
</dbReference>
<evidence type="ECO:0000313" key="3">
    <source>
        <dbReference type="EMBL" id="NMP58432.1"/>
    </source>
</evidence>
<dbReference type="Gene3D" id="2.30.30.40">
    <property type="entry name" value="SH3 Domains"/>
    <property type="match status" value="1"/>
</dbReference>
<dbReference type="STRING" id="53346.A5802_001064"/>
<dbReference type="SMART" id="SM00644">
    <property type="entry name" value="Ami_2"/>
    <property type="match status" value="1"/>
</dbReference>
<dbReference type="InterPro" id="IPR036505">
    <property type="entry name" value="Amidase/PGRP_sf"/>
</dbReference>
<dbReference type="GO" id="GO:0009253">
    <property type="term" value="P:peptidoglycan catabolic process"/>
    <property type="evidence" value="ECO:0007669"/>
    <property type="project" value="InterPro"/>
</dbReference>
<dbReference type="Proteomes" id="UP000509460">
    <property type="component" value="Chromosome"/>
</dbReference>
<dbReference type="Gene3D" id="3.40.80.10">
    <property type="entry name" value="Peptidoglycan recognition protein-like"/>
    <property type="match status" value="1"/>
</dbReference>
<feature type="domain" description="N-acetylmuramoyl-L-alanine amidase" evidence="1">
    <location>
        <begin position="15"/>
        <end position="143"/>
    </location>
</feature>
<reference evidence="4 6" key="1">
    <citation type="submission" date="2016-12" db="EMBL/GenBank/DDBJ databases">
        <authorList>
            <person name="Song W.-J."/>
            <person name="Kurnit D.M."/>
        </authorList>
    </citation>
    <scope>NUCLEOTIDE SEQUENCE [LARGE SCALE GENOMIC DNA]</scope>
    <source>
        <strain evidence="4 6">CGB1038-1_S1</strain>
    </source>
</reference>
<organism evidence="4 6">
    <name type="scientific">Enterococcus mundtii</name>
    <dbReference type="NCBI Taxonomy" id="53346"/>
    <lineage>
        <taxon>Bacteria</taxon>
        <taxon>Bacillati</taxon>
        <taxon>Bacillota</taxon>
        <taxon>Bacilli</taxon>
        <taxon>Lactobacillales</taxon>
        <taxon>Enterococcaceae</taxon>
        <taxon>Enterococcus</taxon>
    </lineage>
</organism>
<reference evidence="5 7" key="2">
    <citation type="submission" date="2018-03" db="EMBL/GenBank/DDBJ databases">
        <title>Draft genome sequences of four Enterococcus mundtii strains isolated from beef slaughterhouses in Kenya.</title>
        <authorList>
            <person name="Wambui J."/>
            <person name="Stevens M."/>
            <person name="Njage P."/>
            <person name="Stephan R."/>
            <person name="Tasara T."/>
        </authorList>
    </citation>
    <scope>NUCLEOTIDE SEQUENCE [LARGE SCALE GENOMIC DNA]</scope>
    <source>
        <strain evidence="5 7">H18-EM</strain>
    </source>
</reference>
<gene>
    <name evidence="4" type="ORF">BTN92_04100</name>
    <name evidence="5" type="ORF">C6N14_14075</name>
    <name evidence="2" type="ORF">EM151A_0064</name>
    <name evidence="3" type="ORF">HI921_08135</name>
</gene>
<evidence type="ECO:0000313" key="7">
    <source>
        <dbReference type="Proteomes" id="UP000244022"/>
    </source>
</evidence>
<dbReference type="Proteomes" id="UP000244022">
    <property type="component" value="Unassembled WGS sequence"/>
</dbReference>
<name>A0A1V2UKZ2_ENTMU</name>
<evidence type="ECO:0000259" key="1">
    <source>
        <dbReference type="SMART" id="SM00644"/>
    </source>
</evidence>
<dbReference type="GO" id="GO:0008745">
    <property type="term" value="F:N-acetylmuramoyl-L-alanine amidase activity"/>
    <property type="evidence" value="ECO:0007669"/>
    <property type="project" value="InterPro"/>
</dbReference>
<protein>
    <submittedName>
        <fullName evidence="3 4">Amidase</fullName>
    </submittedName>
</protein>
<evidence type="ECO:0000313" key="6">
    <source>
        <dbReference type="Proteomes" id="UP000189299"/>
    </source>
</evidence>
<dbReference type="InterPro" id="IPR002502">
    <property type="entry name" value="Amidase_domain"/>
</dbReference>
<dbReference type="EMBL" id="JABCAG010000020">
    <property type="protein sequence ID" value="NMP58432.1"/>
    <property type="molecule type" value="Genomic_DNA"/>
</dbReference>
<evidence type="ECO:0000313" key="4">
    <source>
        <dbReference type="EMBL" id="ONN44026.1"/>
    </source>
</evidence>
<dbReference type="Proteomes" id="UP000189299">
    <property type="component" value="Unassembled WGS sequence"/>
</dbReference>
<dbReference type="OrthoDB" id="9812621at2"/>
<dbReference type="EMBL" id="MSTR01000003">
    <property type="protein sequence ID" value="ONN44026.1"/>
    <property type="molecule type" value="Genomic_DNA"/>
</dbReference>
<dbReference type="EMBL" id="AP019810">
    <property type="protein sequence ID" value="BBM13306.1"/>
    <property type="molecule type" value="Genomic_DNA"/>
</dbReference>
<proteinExistence type="predicted"/>
<reference evidence="2 8" key="3">
    <citation type="submission" date="2019-07" db="EMBL/GenBank/DDBJ databases">
        <title>antibiotic susceptibility of plant-derived lactic acid bacteria.</title>
        <authorList>
            <person name="Sugiyama M."/>
            <person name="Noda M."/>
        </authorList>
    </citation>
    <scope>NUCLEOTIDE SEQUENCE [LARGE SCALE GENOMIC DNA]</scope>
    <source>
        <strain evidence="2 8">15-1A</strain>
    </source>
</reference>
<evidence type="ECO:0000313" key="8">
    <source>
        <dbReference type="Proteomes" id="UP000509460"/>
    </source>
</evidence>
<evidence type="ECO:0000313" key="9">
    <source>
        <dbReference type="Proteomes" id="UP000557857"/>
    </source>
</evidence>
<dbReference type="SUPFAM" id="SSF55846">
    <property type="entry name" value="N-acetylmuramoyl-L-alanine amidase-like"/>
    <property type="match status" value="1"/>
</dbReference>
<evidence type="ECO:0000313" key="5">
    <source>
        <dbReference type="EMBL" id="PTO34065.1"/>
    </source>
</evidence>
<dbReference type="AlphaFoldDB" id="A0A1V2UKZ2"/>